<evidence type="ECO:0000313" key="16">
    <source>
        <dbReference type="Proteomes" id="UP000286501"/>
    </source>
</evidence>
<dbReference type="GO" id="GO:0005737">
    <property type="term" value="C:cytoplasm"/>
    <property type="evidence" value="ECO:0007669"/>
    <property type="project" value="TreeGrafter"/>
</dbReference>
<dbReference type="InterPro" id="IPR004589">
    <property type="entry name" value="DNA_helicase_ATP-dep_RecQ"/>
</dbReference>
<dbReference type="GO" id="GO:0006310">
    <property type="term" value="P:DNA recombination"/>
    <property type="evidence" value="ECO:0007669"/>
    <property type="project" value="InterPro"/>
</dbReference>
<comment type="similarity">
    <text evidence="1">Belongs to the helicase family. RecQ subfamily.</text>
</comment>
<dbReference type="InterPro" id="IPR014017">
    <property type="entry name" value="DNA_helicase_UvrD-like_C"/>
</dbReference>
<dbReference type="GO" id="GO:0003677">
    <property type="term" value="F:DNA binding"/>
    <property type="evidence" value="ECO:0007669"/>
    <property type="project" value="UniProtKB-KW"/>
</dbReference>
<dbReference type="PANTHER" id="PTHR13710">
    <property type="entry name" value="DNA HELICASE RECQ FAMILY MEMBER"/>
    <property type="match status" value="1"/>
</dbReference>
<keyword evidence="4 10" id="KW-0347">Helicase</keyword>
<dbReference type="InterPro" id="IPR027417">
    <property type="entry name" value="P-loop_NTPase"/>
</dbReference>
<dbReference type="CDD" id="cd17920">
    <property type="entry name" value="DEXHc_RecQ"/>
    <property type="match status" value="1"/>
</dbReference>
<reference evidence="15 16" key="1">
    <citation type="submission" date="2018-08" db="EMBL/GenBank/DDBJ databases">
        <title>A genome reference for cultivated species of the human gut microbiota.</title>
        <authorList>
            <person name="Zou Y."/>
            <person name="Xue W."/>
            <person name="Luo G."/>
        </authorList>
    </citation>
    <scope>NUCLEOTIDE SEQUENCE [LARGE SCALE GENOMIC DNA]</scope>
    <source>
        <strain evidence="15 16">AM22-1</strain>
    </source>
</reference>
<feature type="domain" description="UvrD-like helicase ATP-binding" evidence="14">
    <location>
        <begin position="1122"/>
        <end position="1465"/>
    </location>
</feature>
<dbReference type="CDD" id="cd17932">
    <property type="entry name" value="DEXQc_UvrD"/>
    <property type="match status" value="1"/>
</dbReference>
<feature type="domain" description="Helicase C-terminal" evidence="13">
    <location>
        <begin position="524"/>
        <end position="675"/>
    </location>
</feature>
<dbReference type="EC" id="5.6.2.4" evidence="9"/>
<dbReference type="PANTHER" id="PTHR13710:SF105">
    <property type="entry name" value="ATP-DEPENDENT DNA HELICASE Q1"/>
    <property type="match status" value="1"/>
</dbReference>
<dbReference type="Proteomes" id="UP000286501">
    <property type="component" value="Unassembled WGS sequence"/>
</dbReference>
<evidence type="ECO:0000259" key="12">
    <source>
        <dbReference type="PROSITE" id="PS51192"/>
    </source>
</evidence>
<comment type="caution">
    <text evidence="15">The sequence shown here is derived from an EMBL/GenBank/DDBJ whole genome shotgun (WGS) entry which is preliminary data.</text>
</comment>
<feature type="compositionally biased region" description="Basic and acidic residues" evidence="11">
    <location>
        <begin position="949"/>
        <end position="960"/>
    </location>
</feature>
<evidence type="ECO:0000256" key="4">
    <source>
        <dbReference type="ARBA" id="ARBA00022806"/>
    </source>
</evidence>
<evidence type="ECO:0000256" key="1">
    <source>
        <dbReference type="ARBA" id="ARBA00005446"/>
    </source>
</evidence>
<sequence>MSIFSRFFGRKNNLTVSSDIKKKDARSRNIAFVDTEVRLKDHKIHDIGALRYDGATFHQASQTALNKFLQEGKVDYICGHNLIHHDARYLQLNGILIDTLYLSPLLFPKRPYHHLVKDDKLMSEQMNNPVNDCEKAKELLMDEIAAWNQLSERKRKIFTLLLQHEEEFRGFLMYVEAIDTDYTISDNAISADTISDHAIIEVSEFILSEYKNHICAHADIPALAAQSPCGLAYALALIGTDDYQSVTPGWVLFHYPEVEHIIYMLCHTQCTDGCEYCNRMLDIHYNLKQLFGYDAFRTYDGEPLQEQASQAAVDGKSLLAIFPTGGGKSLTFQLPALMDGRTIHGLTVVISPLQSLMKDQVDNLADRGFTDAVTINGLLDPISRSLAIERVQSGDATLLYIAPEMLRSKTIERILMARHVVRFVIDEAHCFSAWGQDFRVDYLYIGKFIKEYQERKFGKDAMARNHGQTLIPVSCFTATAKQKVVQDICDYFKHWLGTDLQLFASSASRTNLHYSVIHVDSDGNKYNLLRSLVEQADCPTIIYVSRTKRTRELAQKLTRDGISALPYNGKMDADEKIHNQDAFMNDKVRIIVATSAFGMGVDKSDVGLVIHYDISDSLENYVQEAGRAGRDPHINAKCYVLYSDEDLDKHFILLNQTKLSISEIQQVWKAVKDFTKQRPHVSCSALEIARQAGWDDSVSDIETRVRTALSALEQSGYIERGNNIPHVYATGITVKNMDEARLRLTESPLFSEDEMKNAIRIIKSLITQKHIAKAQDSEAESRIDYLADILGLSKRDVISSVDRMRQEGILADTRDISAYLQDISDKQRKPQQMLENFAKLERYILEHIPDESLHITYKQLNDNAVHDGINTSTEKKIRTLLYFLAVKRYAHKKEDGVRNLIVTRDKDIETIIKRFERRIEVCRFIIERLYSLAEENSKTITEESYNSSSEEKNPSEEKGLGKASGATDNRKDKPLQFSVVELLNDLKSSNQSLFSDFSSLQLEDVEEALLYLSKIGAMKLEGGFLVLYNAMAIKRIKEPRLHYKQEDYRMLNEFYKQKIQQIHIVGEYANLMVSDYDAALQYVQDYFQMDYHCFISKYFKGNRETEIERNVTPSKYKKLFGMLSKRQKEIIDDHESRCIVVAAGPGSGKTRVLVHKLASLLLLEDVKHEQLLMLTFSRAAATEFKQRLMQLIGNAAHFVEIKTFHSYCFDLLGRVGNLDEAGDVVKQAAEMINNGEVEPNRISKTVLVIDEAQDMSKDDYALVSALMKANEEMRVIAVGDDDQNIYEFRGSNSRYLYELTQTEHSRFIEMTENYRSLRHIVDTANDFARNIRQRIKSTPIISMSQEDGEVRIVKHPYEIQEKKVYMYQPILEDVTRLLGSNASKEADASSRKKNETISILTQTNEEAVIMLALLHSHGIKAKLVQSMDGLRFWNLAEVRYFLKKIDQGIKETKSPIIPDDIWETTKQLTFQKYATSQALPYLRRSLQIFEQTNRAKYYSDLREFVFESSVEDFCDISKSDIVVSTIHKAKGHEFDHVLMLITHPEHPTDDILRRYYVGMTRAKRTLAIHTNGNLFDTLKSAQHLYDAQAYDEPNEIVLQLSHKDVNLGFSKPHKDAILCLRSGMPLTYHDHCLCLPSTGRDIAQLSIKMKEKLGKWELKGYKVTAARIRFIVAWKSKDAPRDEKESAIMLADLVMKKIRSMG</sequence>
<keyword evidence="6" id="KW-0238">DNA-binding</keyword>
<keyword evidence="2 10" id="KW-0547">Nucleotide-binding</keyword>
<feature type="domain" description="Helicase ATP-binding" evidence="12">
    <location>
        <begin position="309"/>
        <end position="498"/>
    </location>
</feature>
<evidence type="ECO:0000259" key="14">
    <source>
        <dbReference type="PROSITE" id="PS51198"/>
    </source>
</evidence>
<dbReference type="GO" id="GO:0043590">
    <property type="term" value="C:bacterial nucleoid"/>
    <property type="evidence" value="ECO:0007669"/>
    <property type="project" value="TreeGrafter"/>
</dbReference>
<dbReference type="InterPro" id="IPR001650">
    <property type="entry name" value="Helicase_C-like"/>
</dbReference>
<dbReference type="PROSITE" id="PS51192">
    <property type="entry name" value="HELICASE_ATP_BIND_1"/>
    <property type="match status" value="1"/>
</dbReference>
<dbReference type="Pfam" id="PF00271">
    <property type="entry name" value="Helicase_C"/>
    <property type="match status" value="1"/>
</dbReference>
<accession>A0A414UEQ6</accession>
<keyword evidence="7" id="KW-0413">Isomerase</keyword>
<protein>
    <recommendedName>
        <fullName evidence="9">DNA 3'-5' helicase</fullName>
        <ecNumber evidence="9">5.6.2.4</ecNumber>
    </recommendedName>
</protein>
<dbReference type="InterPro" id="IPR014001">
    <property type="entry name" value="Helicase_ATP-bd"/>
</dbReference>
<evidence type="ECO:0000256" key="6">
    <source>
        <dbReference type="ARBA" id="ARBA00023125"/>
    </source>
</evidence>
<name>A0A414UEQ6_9BACT</name>
<evidence type="ECO:0000256" key="10">
    <source>
        <dbReference type="PROSITE-ProRule" id="PRU00560"/>
    </source>
</evidence>
<evidence type="ECO:0000313" key="15">
    <source>
        <dbReference type="EMBL" id="RHG61720.1"/>
    </source>
</evidence>
<gene>
    <name evidence="15" type="ORF">DW250_14980</name>
</gene>
<dbReference type="Gene3D" id="3.40.50.300">
    <property type="entry name" value="P-loop containing nucleotide triphosphate hydrolases"/>
    <property type="match status" value="5"/>
</dbReference>
<evidence type="ECO:0000256" key="3">
    <source>
        <dbReference type="ARBA" id="ARBA00022801"/>
    </source>
</evidence>
<dbReference type="SMART" id="SM00490">
    <property type="entry name" value="HELICc"/>
    <property type="match status" value="1"/>
</dbReference>
<dbReference type="GO" id="GO:0043138">
    <property type="term" value="F:3'-5' DNA helicase activity"/>
    <property type="evidence" value="ECO:0007669"/>
    <property type="project" value="UniProtKB-EC"/>
</dbReference>
<dbReference type="InterPro" id="IPR014016">
    <property type="entry name" value="UvrD-like_ATP-bd"/>
</dbReference>
<dbReference type="NCBIfam" id="TIGR00614">
    <property type="entry name" value="recQ_fam"/>
    <property type="match status" value="1"/>
</dbReference>
<dbReference type="InterPro" id="IPR011545">
    <property type="entry name" value="DEAD/DEAH_box_helicase_dom"/>
</dbReference>
<evidence type="ECO:0000256" key="7">
    <source>
        <dbReference type="ARBA" id="ARBA00023235"/>
    </source>
</evidence>
<keyword evidence="3 10" id="KW-0378">Hydrolase</keyword>
<dbReference type="GO" id="GO:0016787">
    <property type="term" value="F:hydrolase activity"/>
    <property type="evidence" value="ECO:0007669"/>
    <property type="project" value="UniProtKB-UniRule"/>
</dbReference>
<dbReference type="SUPFAM" id="SSF52540">
    <property type="entry name" value="P-loop containing nucleoside triphosphate hydrolases"/>
    <property type="match status" value="2"/>
</dbReference>
<dbReference type="RefSeq" id="WP_118201761.1">
    <property type="nucleotide sequence ID" value="NZ_QRIE01000102.1"/>
</dbReference>
<dbReference type="GO" id="GO:0005524">
    <property type="term" value="F:ATP binding"/>
    <property type="evidence" value="ECO:0007669"/>
    <property type="project" value="UniProtKB-UniRule"/>
</dbReference>
<evidence type="ECO:0000256" key="9">
    <source>
        <dbReference type="ARBA" id="ARBA00034808"/>
    </source>
</evidence>
<dbReference type="GO" id="GO:0030894">
    <property type="term" value="C:replisome"/>
    <property type="evidence" value="ECO:0007669"/>
    <property type="project" value="TreeGrafter"/>
</dbReference>
<comment type="catalytic activity">
    <reaction evidence="8">
        <text>Couples ATP hydrolysis with the unwinding of duplex DNA by translocating in the 3'-5' direction.</text>
        <dbReference type="EC" id="5.6.2.4"/>
    </reaction>
</comment>
<dbReference type="PROSITE" id="PS51198">
    <property type="entry name" value="UVRD_HELICASE_ATP_BIND"/>
    <property type="match status" value="1"/>
</dbReference>
<dbReference type="Pfam" id="PF13245">
    <property type="entry name" value="AAA_19"/>
    <property type="match status" value="1"/>
</dbReference>
<dbReference type="EMBL" id="QRIN01000100">
    <property type="protein sequence ID" value="RHG61720.1"/>
    <property type="molecule type" value="Genomic_DNA"/>
</dbReference>
<dbReference type="GO" id="GO:0006281">
    <property type="term" value="P:DNA repair"/>
    <property type="evidence" value="ECO:0007669"/>
    <property type="project" value="TreeGrafter"/>
</dbReference>
<dbReference type="SMART" id="SM00487">
    <property type="entry name" value="DEXDc"/>
    <property type="match status" value="1"/>
</dbReference>
<evidence type="ECO:0000256" key="2">
    <source>
        <dbReference type="ARBA" id="ARBA00022741"/>
    </source>
</evidence>
<evidence type="ECO:0000256" key="11">
    <source>
        <dbReference type="SAM" id="MobiDB-lite"/>
    </source>
</evidence>
<keyword evidence="5 10" id="KW-0067">ATP-binding</keyword>
<dbReference type="GO" id="GO:0009378">
    <property type="term" value="F:four-way junction helicase activity"/>
    <property type="evidence" value="ECO:0007669"/>
    <property type="project" value="TreeGrafter"/>
</dbReference>
<evidence type="ECO:0000256" key="5">
    <source>
        <dbReference type="ARBA" id="ARBA00022840"/>
    </source>
</evidence>
<feature type="binding site" evidence="10">
    <location>
        <begin position="1143"/>
        <end position="1150"/>
    </location>
    <ligand>
        <name>ATP</name>
        <dbReference type="ChEBI" id="CHEBI:30616"/>
    </ligand>
</feature>
<feature type="region of interest" description="Disordered" evidence="11">
    <location>
        <begin position="940"/>
        <end position="970"/>
    </location>
</feature>
<dbReference type="Pfam" id="PF00270">
    <property type="entry name" value="DEAD"/>
    <property type="match status" value="1"/>
</dbReference>
<dbReference type="PROSITE" id="PS51194">
    <property type="entry name" value="HELICASE_CTER"/>
    <property type="match status" value="1"/>
</dbReference>
<evidence type="ECO:0000256" key="8">
    <source>
        <dbReference type="ARBA" id="ARBA00034617"/>
    </source>
</evidence>
<dbReference type="Pfam" id="PF13361">
    <property type="entry name" value="UvrD_C"/>
    <property type="match status" value="2"/>
</dbReference>
<organism evidence="15 16">
    <name type="scientific">Segatella copri</name>
    <dbReference type="NCBI Taxonomy" id="165179"/>
    <lineage>
        <taxon>Bacteria</taxon>
        <taxon>Pseudomonadati</taxon>
        <taxon>Bacteroidota</taxon>
        <taxon>Bacteroidia</taxon>
        <taxon>Bacteroidales</taxon>
        <taxon>Prevotellaceae</taxon>
        <taxon>Segatella</taxon>
    </lineage>
</organism>
<evidence type="ECO:0000259" key="13">
    <source>
        <dbReference type="PROSITE" id="PS51194"/>
    </source>
</evidence>
<proteinExistence type="inferred from homology"/>